<feature type="region of interest" description="Disordered" evidence="2">
    <location>
        <begin position="725"/>
        <end position="752"/>
    </location>
</feature>
<dbReference type="SUPFAM" id="SSF53187">
    <property type="entry name" value="Zn-dependent exopeptidases"/>
    <property type="match status" value="1"/>
</dbReference>
<dbReference type="InterPro" id="IPR036582">
    <property type="entry name" value="Mao_N_sf"/>
</dbReference>
<dbReference type="Gene3D" id="2.60.40.3500">
    <property type="match status" value="2"/>
</dbReference>
<evidence type="ECO:0000256" key="2">
    <source>
        <dbReference type="SAM" id="MobiDB-lite"/>
    </source>
</evidence>
<dbReference type="Gene3D" id="3.30.457.10">
    <property type="entry name" value="Copper amine oxidase-like, N-terminal domain"/>
    <property type="match status" value="1"/>
</dbReference>
<dbReference type="PANTHER" id="PTHR30404:SF0">
    <property type="entry name" value="N-ACETYLMURAMOYL-L-ALANINE AMIDASE AMIC"/>
    <property type="match status" value="1"/>
</dbReference>
<gene>
    <name evidence="4" type="ORF">CSTERTH_06370</name>
</gene>
<feature type="compositionally biased region" description="Polar residues" evidence="2">
    <location>
        <begin position="282"/>
        <end position="291"/>
    </location>
</feature>
<dbReference type="InterPro" id="IPR012854">
    <property type="entry name" value="Cu_amine_oxidase-like_N"/>
</dbReference>
<dbReference type="RefSeq" id="WP_015359020.1">
    <property type="nucleotide sequence ID" value="NZ_CP014672.1"/>
</dbReference>
<dbReference type="PANTHER" id="PTHR30404">
    <property type="entry name" value="N-ACETYLMURAMOYL-L-ALANINE AMIDASE"/>
    <property type="match status" value="1"/>
</dbReference>
<dbReference type="GO" id="GO:0009253">
    <property type="term" value="P:peptidoglycan catabolic process"/>
    <property type="evidence" value="ECO:0007669"/>
    <property type="project" value="InterPro"/>
</dbReference>
<reference evidence="4 5" key="1">
    <citation type="submission" date="2016-02" db="EMBL/GenBank/DDBJ databases">
        <title>Comparison of Clostridium stercorarium subspecies using comparative genomics and transcriptomics.</title>
        <authorList>
            <person name="Schellenberg J."/>
            <person name="Thallinger G."/>
            <person name="Levin D.B."/>
            <person name="Zhang X."/>
            <person name="Alvare G."/>
            <person name="Fristensky B."/>
            <person name="Sparling R."/>
        </authorList>
    </citation>
    <scope>NUCLEOTIDE SEQUENCE [LARGE SCALE GENOMIC DNA]</scope>
    <source>
        <strain evidence="4 5">DSM 2910</strain>
    </source>
</reference>
<keyword evidence="1" id="KW-0378">Hydrolase</keyword>
<feature type="compositionally biased region" description="Pro residues" evidence="2">
    <location>
        <begin position="480"/>
        <end position="506"/>
    </location>
</feature>
<evidence type="ECO:0000256" key="1">
    <source>
        <dbReference type="ARBA" id="ARBA00022801"/>
    </source>
</evidence>
<dbReference type="CDD" id="cd02696">
    <property type="entry name" value="MurNAc-LAA"/>
    <property type="match status" value="1"/>
</dbReference>
<evidence type="ECO:0000313" key="5">
    <source>
        <dbReference type="Proteomes" id="UP000092971"/>
    </source>
</evidence>
<dbReference type="Pfam" id="PF11741">
    <property type="entry name" value="AMIN"/>
    <property type="match status" value="1"/>
</dbReference>
<feature type="region of interest" description="Disordered" evidence="2">
    <location>
        <begin position="282"/>
        <end position="350"/>
    </location>
</feature>
<dbReference type="InterPro" id="IPR002508">
    <property type="entry name" value="MurNAc-LAA_cat"/>
</dbReference>
<dbReference type="Proteomes" id="UP000092971">
    <property type="component" value="Chromosome"/>
</dbReference>
<dbReference type="SMART" id="SM00646">
    <property type="entry name" value="Ami_3"/>
    <property type="match status" value="1"/>
</dbReference>
<dbReference type="EMBL" id="CP014672">
    <property type="protein sequence ID" value="ANW98678.1"/>
    <property type="molecule type" value="Genomic_DNA"/>
</dbReference>
<feature type="domain" description="MurNAc-LAA" evidence="3">
    <location>
        <begin position="817"/>
        <end position="926"/>
    </location>
</feature>
<dbReference type="Gene3D" id="3.40.630.40">
    <property type="entry name" value="Zn-dependent exopeptidases"/>
    <property type="match status" value="1"/>
</dbReference>
<evidence type="ECO:0000313" key="4">
    <source>
        <dbReference type="EMBL" id="ANW98678.1"/>
    </source>
</evidence>
<accession>A0A1B1YD49</accession>
<dbReference type="InterPro" id="IPR050695">
    <property type="entry name" value="N-acetylmuramoyl_amidase_3"/>
</dbReference>
<dbReference type="SUPFAM" id="SSF55383">
    <property type="entry name" value="Copper amine oxidase, domain N"/>
    <property type="match status" value="1"/>
</dbReference>
<name>A0A1B1YD49_THEST</name>
<dbReference type="Pfam" id="PF01520">
    <property type="entry name" value="Amidase_3"/>
    <property type="match status" value="1"/>
</dbReference>
<dbReference type="InterPro" id="IPR021731">
    <property type="entry name" value="AMIN_dom"/>
</dbReference>
<dbReference type="GO" id="GO:0008745">
    <property type="term" value="F:N-acetylmuramoyl-L-alanine amidase activity"/>
    <property type="evidence" value="ECO:0007669"/>
    <property type="project" value="InterPro"/>
</dbReference>
<dbReference type="AlphaFoldDB" id="A0A1B1YD49"/>
<organism evidence="4 5">
    <name type="scientific">Thermoclostridium stercorarium subsp. thermolacticum DSM 2910</name>
    <dbReference type="NCBI Taxonomy" id="1121336"/>
    <lineage>
        <taxon>Bacteria</taxon>
        <taxon>Bacillati</taxon>
        <taxon>Bacillota</taxon>
        <taxon>Clostridia</taxon>
        <taxon>Eubacteriales</taxon>
        <taxon>Oscillospiraceae</taxon>
        <taxon>Thermoclostridium</taxon>
    </lineage>
</organism>
<dbReference type="PRINTS" id="PR01217">
    <property type="entry name" value="PRICHEXTENSN"/>
</dbReference>
<proteinExistence type="predicted"/>
<dbReference type="Pfam" id="PF07833">
    <property type="entry name" value="Cu_amine_oxidN1"/>
    <property type="match status" value="1"/>
</dbReference>
<evidence type="ECO:0000259" key="3">
    <source>
        <dbReference type="SMART" id="SM00646"/>
    </source>
</evidence>
<feature type="region of interest" description="Disordered" evidence="2">
    <location>
        <begin position="467"/>
        <end position="519"/>
    </location>
</feature>
<feature type="compositionally biased region" description="Polar residues" evidence="2">
    <location>
        <begin position="742"/>
        <end position="752"/>
    </location>
</feature>
<feature type="compositionally biased region" description="Pro residues" evidence="2">
    <location>
        <begin position="302"/>
        <end position="346"/>
    </location>
</feature>
<sequence>MKKKLIASLALILTVCIWLTGLSFSLDIIVDIAGQKSTYKGNIYNLELNGIWVPTETPCIVVSGVAYVPLREVFQDYLGMTVGYDGSTQTAYVQKGSKRMDFNIAKQTIYQNGVKVNTSLPVAAVNGNTMVPLSLTAGYFGYTVSVKDSNKTIAIQWTNNEENSAIVKEAKLSGKVSKITYYTENGKEIVFIETSANRIIKQYVLNPGDGNPYYRLCIQFGDANVDKPGSLDVYSGSVQQIRYAQADTANKTVSVVIEVNRNPQYSAEVVSNGIKITIKSSGTSENVNQKPEGTPKVSVTPTPIPTSTPTPSPTPSPTPKPTPTATPTPVPTVTPTPTPMPTPTPTPAVTEVGTGVLHYTVDGDTITVMIDGVNLEKEIKNNPDKYRVEYRDIEKILHIRLPLNDKFRNEVLPGNSIVYGIISSVNKLYGEVNIRISGKDDFNWVLSSNGNTGTKIIITAANGKVITTTPTPKPATQSPTPTPSSKPVTPTPTPKPVTPTPTPSPTSSPGELVSRGGEVRSGTVSYAAASDKIIIDAASLKNYKIFRLTNPSRLVVDIYDNVIESREASAPDGALYTKIRTGQFDKSTARIVLEIPDNVNFEEKVSGNRLTLTLYYSGIKNITLTGDLGSFIIKLTGQGIREKIQQNIEDIVIEDDNESNTFTFVFPNGIIDLGTGQLDIGDSVIKSVQTLTSGKSSYLSIARNNSNVQYSISYTGSSDEVIIEPVAGKGSGTGNSTGSGTVSRPDSANTTTPVASGKLVVLDAGHGGSDPGATYGMDEKWYNLDITLRLEKLLKEKGVNVKLTRSTDVFVGLDERAEMANEWGADVFISIHHNALMKSMHGTMTFYYPTSYKGKEYATIIHNDLIKNLGSNDLGIRTANFVVLRKTKMPAVLVEIGCLTNDGELAKLNTEEYRQKAAESLCESILKIISQ</sequence>
<protein>
    <submittedName>
        <fullName evidence="4">N-acetylmuramoyl-L-alanine amidase</fullName>
    </submittedName>
</protein>
<feature type="compositionally biased region" description="Low complexity" evidence="2">
    <location>
        <begin position="467"/>
        <end position="479"/>
    </location>
</feature>
<dbReference type="GO" id="GO:0030288">
    <property type="term" value="C:outer membrane-bounded periplasmic space"/>
    <property type="evidence" value="ECO:0007669"/>
    <property type="project" value="TreeGrafter"/>
</dbReference>
<dbReference type="OrthoDB" id="9772024at2"/>